<comment type="caution">
    <text evidence="3">The sequence shown here is derived from an EMBL/GenBank/DDBJ whole genome shotgun (WGS) entry which is preliminary data.</text>
</comment>
<dbReference type="Proteomes" id="UP000307747">
    <property type="component" value="Unassembled WGS sequence"/>
</dbReference>
<dbReference type="AlphaFoldDB" id="A0A5R9B7W4"/>
<keyword evidence="2" id="KW-1133">Transmembrane helix</keyword>
<keyword evidence="2" id="KW-0812">Transmembrane</keyword>
<evidence type="ECO:0000313" key="3">
    <source>
        <dbReference type="EMBL" id="TLP91942.1"/>
    </source>
</evidence>
<gene>
    <name evidence="3" type="ORF">FEZ53_06550</name>
</gene>
<sequence>MAKQDTLTFKETMVEGDYLKTLSKEEKREYKKKSVEEKRKIIHEFNPQKFEPSNNEGNKIFNWIKKHKIWSGIIILLLIGGIGSIFTDSENTESEEPKKETATKQEKKESKQDSKEEKDAKEETKKPLTDEEKLNKELKKEVRSTDVKNVDFGVESSDVTIELDGKSSLSDKSTSRGFRMGTAEALYALKKANIDVNSADIYVYHELNDGMKDEEKMVMSSRWDKDTINSMNKDALTTLPGTIETHAESSFIHPVMRQSEK</sequence>
<proteinExistence type="predicted"/>
<evidence type="ECO:0000256" key="1">
    <source>
        <dbReference type="SAM" id="MobiDB-lite"/>
    </source>
</evidence>
<feature type="transmembrane region" description="Helical" evidence="2">
    <location>
        <begin position="69"/>
        <end position="87"/>
    </location>
</feature>
<feature type="region of interest" description="Disordered" evidence="1">
    <location>
        <begin position="88"/>
        <end position="132"/>
    </location>
</feature>
<evidence type="ECO:0000256" key="2">
    <source>
        <dbReference type="SAM" id="Phobius"/>
    </source>
</evidence>
<dbReference type="RefSeq" id="WP_138405897.1">
    <property type="nucleotide sequence ID" value="NZ_VBTJ01000001.1"/>
</dbReference>
<reference evidence="3 4" key="1">
    <citation type="submission" date="2019-05" db="EMBL/GenBank/DDBJ databases">
        <title>The metagenome of a microbial culture collection derived from dairy environment covers the genomic content of the human microbiome.</title>
        <authorList>
            <person name="Roder T."/>
            <person name="Wuthrich D."/>
            <person name="Sattari Z."/>
            <person name="Von Ah U."/>
            <person name="Bar C."/>
            <person name="Ronchi F."/>
            <person name="Macpherson A.J."/>
            <person name="Ganal-Vonarburg S.C."/>
            <person name="Bruggmann R."/>
            <person name="Vergeres G."/>
        </authorList>
    </citation>
    <scope>NUCLEOTIDE SEQUENCE [LARGE SCALE GENOMIC DNA]</scope>
    <source>
        <strain evidence="3 4">FAM 20833</strain>
    </source>
</reference>
<name>A0A5R9B7W4_STAXY</name>
<dbReference type="EMBL" id="VBTJ01000001">
    <property type="protein sequence ID" value="TLP91942.1"/>
    <property type="molecule type" value="Genomic_DNA"/>
</dbReference>
<evidence type="ECO:0000313" key="4">
    <source>
        <dbReference type="Proteomes" id="UP000307747"/>
    </source>
</evidence>
<feature type="compositionally biased region" description="Basic and acidic residues" evidence="1">
    <location>
        <begin position="95"/>
        <end position="132"/>
    </location>
</feature>
<protein>
    <submittedName>
        <fullName evidence="3">Uncharacterized protein</fullName>
    </submittedName>
</protein>
<keyword evidence="2" id="KW-0472">Membrane</keyword>
<accession>A0A5R9B7W4</accession>
<organism evidence="3 4">
    <name type="scientific">Staphylococcus xylosus</name>
    <dbReference type="NCBI Taxonomy" id="1288"/>
    <lineage>
        <taxon>Bacteria</taxon>
        <taxon>Bacillati</taxon>
        <taxon>Bacillota</taxon>
        <taxon>Bacilli</taxon>
        <taxon>Bacillales</taxon>
        <taxon>Staphylococcaceae</taxon>
        <taxon>Staphylococcus</taxon>
    </lineage>
</organism>